<feature type="transmembrane region" description="Helical" evidence="1">
    <location>
        <begin position="426"/>
        <end position="448"/>
    </location>
</feature>
<proteinExistence type="predicted"/>
<keyword evidence="1" id="KW-1133">Transmembrane helix</keyword>
<feature type="transmembrane region" description="Helical" evidence="1">
    <location>
        <begin position="469"/>
        <end position="487"/>
    </location>
</feature>
<reference evidence="2 3" key="1">
    <citation type="journal article" date="2011" name="J. Bacteriol.">
        <title>Genome sequence of 'Pedosphaera parvula' Ellin514, an aerobic Verrucomicrobial isolate from pasture soil.</title>
        <authorList>
            <person name="Kant R."/>
            <person name="van Passel M.W."/>
            <person name="Sangwan P."/>
            <person name="Palva A."/>
            <person name="Lucas S."/>
            <person name="Copeland A."/>
            <person name="Lapidus A."/>
            <person name="Glavina Del Rio T."/>
            <person name="Dalin E."/>
            <person name="Tice H."/>
            <person name="Bruce D."/>
            <person name="Goodwin L."/>
            <person name="Pitluck S."/>
            <person name="Chertkov O."/>
            <person name="Larimer F.W."/>
            <person name="Land M.L."/>
            <person name="Hauser L."/>
            <person name="Brettin T.S."/>
            <person name="Detter J.C."/>
            <person name="Han S."/>
            <person name="de Vos W.M."/>
            <person name="Janssen P.H."/>
            <person name="Smidt H."/>
        </authorList>
    </citation>
    <scope>NUCLEOTIDE SEQUENCE [LARGE SCALE GENOMIC DNA]</scope>
    <source>
        <strain evidence="2 3">Ellin514</strain>
    </source>
</reference>
<dbReference type="STRING" id="320771.Cflav_PD1380"/>
<feature type="transmembrane region" description="Helical" evidence="1">
    <location>
        <begin position="392"/>
        <end position="411"/>
    </location>
</feature>
<dbReference type="AlphaFoldDB" id="B9XPQ7"/>
<evidence type="ECO:0000313" key="2">
    <source>
        <dbReference type="EMBL" id="EEF58180.1"/>
    </source>
</evidence>
<feature type="transmembrane region" description="Helical" evidence="1">
    <location>
        <begin position="173"/>
        <end position="195"/>
    </location>
</feature>
<keyword evidence="3" id="KW-1185">Reference proteome</keyword>
<accession>B9XPQ7</accession>
<evidence type="ECO:0008006" key="4">
    <source>
        <dbReference type="Google" id="ProtNLM"/>
    </source>
</evidence>
<feature type="transmembrane region" description="Helical" evidence="1">
    <location>
        <begin position="113"/>
        <end position="131"/>
    </location>
</feature>
<dbReference type="PANTHER" id="PTHR43471">
    <property type="entry name" value="ABC TRANSPORTER PERMEASE"/>
    <property type="match status" value="1"/>
</dbReference>
<name>B9XPQ7_PEDPL</name>
<dbReference type="Pfam" id="PF12679">
    <property type="entry name" value="ABC2_membrane_2"/>
    <property type="match status" value="1"/>
</dbReference>
<feature type="transmembrane region" description="Helical" evidence="1">
    <location>
        <begin position="305"/>
        <end position="323"/>
    </location>
</feature>
<dbReference type="OrthoDB" id="240327at2"/>
<evidence type="ECO:0000313" key="3">
    <source>
        <dbReference type="Proteomes" id="UP000003688"/>
    </source>
</evidence>
<feature type="transmembrane region" description="Helical" evidence="1">
    <location>
        <begin position="53"/>
        <end position="70"/>
    </location>
</feature>
<dbReference type="GO" id="GO:0016020">
    <property type="term" value="C:membrane"/>
    <property type="evidence" value="ECO:0007669"/>
    <property type="project" value="UniProtKB-SubCell"/>
</dbReference>
<gene>
    <name evidence="2" type="ORF">Cflav_PD1380</name>
</gene>
<feature type="transmembrane region" description="Helical" evidence="1">
    <location>
        <begin position="329"/>
        <end position="350"/>
    </location>
</feature>
<feature type="transmembrane region" description="Helical" evidence="1">
    <location>
        <begin position="499"/>
        <end position="519"/>
    </location>
</feature>
<dbReference type="PANTHER" id="PTHR43471:SF3">
    <property type="entry name" value="ABC TRANSPORTER PERMEASE PROTEIN NATB"/>
    <property type="match status" value="1"/>
</dbReference>
<keyword evidence="1" id="KW-0472">Membrane</keyword>
<feature type="transmembrane region" description="Helical" evidence="1">
    <location>
        <begin position="227"/>
        <end position="253"/>
    </location>
</feature>
<dbReference type="EMBL" id="ABOX02000048">
    <property type="protein sequence ID" value="EEF58180.1"/>
    <property type="molecule type" value="Genomic_DNA"/>
</dbReference>
<dbReference type="Proteomes" id="UP000003688">
    <property type="component" value="Unassembled WGS sequence"/>
</dbReference>
<evidence type="ECO:0000256" key="1">
    <source>
        <dbReference type="SAM" id="Phobius"/>
    </source>
</evidence>
<organism evidence="2 3">
    <name type="scientific">Pedosphaera parvula (strain Ellin514)</name>
    <dbReference type="NCBI Taxonomy" id="320771"/>
    <lineage>
        <taxon>Bacteria</taxon>
        <taxon>Pseudomonadati</taxon>
        <taxon>Verrucomicrobiota</taxon>
        <taxon>Pedosphaerae</taxon>
        <taxon>Pedosphaerales</taxon>
        <taxon>Pedosphaeraceae</taxon>
        <taxon>Pedosphaera</taxon>
    </lineage>
</organism>
<dbReference type="GO" id="GO:0140359">
    <property type="term" value="F:ABC-type transporter activity"/>
    <property type="evidence" value="ECO:0007669"/>
    <property type="project" value="InterPro"/>
</dbReference>
<protein>
    <recommendedName>
        <fullName evidence="4">ABC-2 type transporter</fullName>
    </recommendedName>
</protein>
<feature type="transmembrane region" description="Helical" evidence="1">
    <location>
        <begin position="21"/>
        <end position="41"/>
    </location>
</feature>
<feature type="transmembrane region" description="Helical" evidence="1">
    <location>
        <begin position="137"/>
        <end position="161"/>
    </location>
</feature>
<comment type="caution">
    <text evidence="2">The sequence shown here is derived from an EMBL/GenBank/DDBJ whole genome shotgun (WGS) entry which is preliminary data.</text>
</comment>
<keyword evidence="1" id="KW-0812">Transmembrane</keyword>
<sequence>MTFLPIVDRELRVTARRRGTYLTRMAMALIAIVLGVFVYVAGAGRPPQERGHVLFQALSFLCLLYCLAAGRRSTADCLSEEKREGTLGLLFLTDLKGYDVVCGKLAATSVNGFYGLLAVFPVLAVPLLMGGVTNGEFWRMVVVLINTCLFSLAIGVFVSSFSRDSRQAFGANFLLFLLLVAALPACAGAVAALGAPHRFIPELLLACPFYSFYLSFDAPYTGLKEHFWISLAVVHGLTWLLVVLACMIVPRFWQDKPAPAGRKRWRELRQAVNYGGAAKRKVFRRRLLDVNAIYWLASRARMKPLHVWLFLGLMGGWWISGWMSAGRLWLDVTTGVTMALIVNSALKLWIALEAGQRLAEDQKAGALELLLSTRLSVQDILRGQLLALRRQFLVPVLVVIVLELAFMWVAAGESPQFTAKILTMSIYGSVMLIADAVALSWVAMATALTAQSPNHASVSTITRVMIVPWLLLGAVAVIANILAWLGIPEPGWKFYLGWWFAFGVLADGVFGFTAHWQLTRNFRELALKRFSRNSSGSLGLAK</sequence>
<dbReference type="RefSeq" id="WP_007417793.1">
    <property type="nucleotide sequence ID" value="NZ_ABOX02000048.1"/>
</dbReference>